<dbReference type="AlphaFoldDB" id="A0A518CHX4"/>
<protein>
    <submittedName>
        <fullName evidence="1">Uncharacterized protein</fullName>
    </submittedName>
</protein>
<dbReference type="KEGG" id="plon:Pla110_05330"/>
<evidence type="ECO:0000313" key="2">
    <source>
        <dbReference type="Proteomes" id="UP000317178"/>
    </source>
</evidence>
<name>A0A518CHX4_9PLAN</name>
<accession>A0A518CHX4</accession>
<reference evidence="1 2" key="1">
    <citation type="submission" date="2019-02" db="EMBL/GenBank/DDBJ databases">
        <title>Deep-cultivation of Planctomycetes and their phenomic and genomic characterization uncovers novel biology.</title>
        <authorList>
            <person name="Wiegand S."/>
            <person name="Jogler M."/>
            <person name="Boedeker C."/>
            <person name="Pinto D."/>
            <person name="Vollmers J."/>
            <person name="Rivas-Marin E."/>
            <person name="Kohn T."/>
            <person name="Peeters S.H."/>
            <person name="Heuer A."/>
            <person name="Rast P."/>
            <person name="Oberbeckmann S."/>
            <person name="Bunk B."/>
            <person name="Jeske O."/>
            <person name="Meyerdierks A."/>
            <person name="Storesund J.E."/>
            <person name="Kallscheuer N."/>
            <person name="Luecker S."/>
            <person name="Lage O.M."/>
            <person name="Pohl T."/>
            <person name="Merkel B.J."/>
            <person name="Hornburger P."/>
            <person name="Mueller R.-W."/>
            <person name="Bruemmer F."/>
            <person name="Labrenz M."/>
            <person name="Spormann A.M."/>
            <person name="Op den Camp H."/>
            <person name="Overmann J."/>
            <person name="Amann R."/>
            <person name="Jetten M.S.M."/>
            <person name="Mascher T."/>
            <person name="Medema M.H."/>
            <person name="Devos D.P."/>
            <person name="Kaster A.-K."/>
            <person name="Ovreas L."/>
            <person name="Rohde M."/>
            <person name="Galperin M.Y."/>
            <person name="Jogler C."/>
        </authorList>
    </citation>
    <scope>NUCLEOTIDE SEQUENCE [LARGE SCALE GENOMIC DNA]</scope>
    <source>
        <strain evidence="1 2">Pla110</strain>
    </source>
</reference>
<dbReference type="EMBL" id="CP036281">
    <property type="protein sequence ID" value="QDU78829.1"/>
    <property type="molecule type" value="Genomic_DNA"/>
</dbReference>
<keyword evidence="2" id="KW-1185">Reference proteome</keyword>
<organism evidence="1 2">
    <name type="scientific">Polystyrenella longa</name>
    <dbReference type="NCBI Taxonomy" id="2528007"/>
    <lineage>
        <taxon>Bacteria</taxon>
        <taxon>Pseudomonadati</taxon>
        <taxon>Planctomycetota</taxon>
        <taxon>Planctomycetia</taxon>
        <taxon>Planctomycetales</taxon>
        <taxon>Planctomycetaceae</taxon>
        <taxon>Polystyrenella</taxon>
    </lineage>
</organism>
<proteinExistence type="predicted"/>
<sequence length="100" mass="11070">MGGYGLAAKLGKATFRGASALQTVAREHHADPTTCLQSQTQPDREPVVLFEKSHHWSNCSYADYEELEEASVVAWQHSVLDPELMKTVCAAPWLQRVISS</sequence>
<gene>
    <name evidence="1" type="ORF">Pla110_05330</name>
</gene>
<dbReference type="Proteomes" id="UP000317178">
    <property type="component" value="Chromosome"/>
</dbReference>
<evidence type="ECO:0000313" key="1">
    <source>
        <dbReference type="EMBL" id="QDU78829.1"/>
    </source>
</evidence>